<comment type="caution">
    <text evidence="1">The sequence shown here is derived from an EMBL/GenBank/DDBJ whole genome shotgun (WGS) entry which is preliminary data.</text>
</comment>
<protein>
    <submittedName>
        <fullName evidence="1">Uncharacterized protein</fullName>
    </submittedName>
</protein>
<dbReference type="SUPFAM" id="SSF50129">
    <property type="entry name" value="GroES-like"/>
    <property type="match status" value="1"/>
</dbReference>
<gene>
    <name evidence="1" type="ORF">Sar04_47800</name>
</gene>
<dbReference type="Proteomes" id="UP000677457">
    <property type="component" value="Unassembled WGS sequence"/>
</dbReference>
<name>A0ABQ4K1F0_SALAC</name>
<dbReference type="EMBL" id="BOQM01000058">
    <property type="protein sequence ID" value="GIM88044.1"/>
    <property type="molecule type" value="Genomic_DNA"/>
</dbReference>
<accession>A0ABQ4K1F0</accession>
<organism evidence="1 2">
    <name type="scientific">Salinispora arenicola</name>
    <dbReference type="NCBI Taxonomy" id="168697"/>
    <lineage>
        <taxon>Bacteria</taxon>
        <taxon>Bacillati</taxon>
        <taxon>Actinomycetota</taxon>
        <taxon>Actinomycetes</taxon>
        <taxon>Micromonosporales</taxon>
        <taxon>Micromonosporaceae</taxon>
        <taxon>Salinispora</taxon>
    </lineage>
</organism>
<evidence type="ECO:0000313" key="1">
    <source>
        <dbReference type="EMBL" id="GIM88044.1"/>
    </source>
</evidence>
<sequence>MFTTGAFAAPAAGAPLAKMALQRCDIGPNDVLIDTSYRGTCRTAIHNVRTGGEAEFPAGAWS</sequence>
<keyword evidence="2" id="KW-1185">Reference proteome</keyword>
<evidence type="ECO:0000313" key="2">
    <source>
        <dbReference type="Proteomes" id="UP000677457"/>
    </source>
</evidence>
<proteinExistence type="predicted"/>
<dbReference type="InterPro" id="IPR011032">
    <property type="entry name" value="GroES-like_sf"/>
</dbReference>
<reference evidence="1 2" key="1">
    <citation type="submission" date="2021-03" db="EMBL/GenBank/DDBJ databases">
        <title>Whole genome shotgun sequence of Salinispora arenicola NBRC 105043.</title>
        <authorList>
            <person name="Komaki H."/>
            <person name="Tamura T."/>
        </authorList>
    </citation>
    <scope>NUCLEOTIDE SEQUENCE [LARGE SCALE GENOMIC DNA]</scope>
    <source>
        <strain evidence="1 2">NBRC 105043</strain>
    </source>
</reference>